<dbReference type="InterPro" id="IPR050703">
    <property type="entry name" value="Flavin_MAO"/>
</dbReference>
<name>A0A139X5E4_9CYAN</name>
<comment type="caution">
    <text evidence="3">The sequence shown here is derived from an EMBL/GenBank/DDBJ whole genome shotgun (WGS) entry which is preliminary data.</text>
</comment>
<proteinExistence type="inferred from homology"/>
<reference evidence="3 4" key="1">
    <citation type="journal article" date="2013" name="Genome Biol. Evol.">
        <title>Genomes of Stigonematalean cyanobacteria (subsection V) and the evolution of oxygenic photosynthesis from prokaryotes to plastids.</title>
        <authorList>
            <person name="Dagan T."/>
            <person name="Roettger M."/>
            <person name="Stucken K."/>
            <person name="Landan G."/>
            <person name="Koch R."/>
            <person name="Major P."/>
            <person name="Gould S.B."/>
            <person name="Goremykin V.V."/>
            <person name="Rippka R."/>
            <person name="Tandeau de Marsac N."/>
            <person name="Gugger M."/>
            <person name="Lockhart P.J."/>
            <person name="Allen J.F."/>
            <person name="Brune I."/>
            <person name="Maus I."/>
            <person name="Puhler A."/>
            <person name="Martin W.F."/>
        </authorList>
    </citation>
    <scope>NUCLEOTIDE SEQUENCE [LARGE SCALE GENOMIC DNA]</scope>
    <source>
        <strain evidence="3 4">PCC 7110</strain>
    </source>
</reference>
<dbReference type="RefSeq" id="WP_017747219.1">
    <property type="nucleotide sequence ID" value="NZ_KQ976354.1"/>
</dbReference>
<keyword evidence="4" id="KW-1185">Reference proteome</keyword>
<feature type="domain" description="Amine oxidase" evidence="2">
    <location>
        <begin position="12"/>
        <end position="435"/>
    </location>
</feature>
<dbReference type="EMBL" id="ANNX02000031">
    <property type="protein sequence ID" value="KYC39910.1"/>
    <property type="molecule type" value="Genomic_DNA"/>
</dbReference>
<evidence type="ECO:0000256" key="1">
    <source>
        <dbReference type="ARBA" id="ARBA00005995"/>
    </source>
</evidence>
<dbReference type="InterPro" id="IPR036188">
    <property type="entry name" value="FAD/NAD-bd_sf"/>
</dbReference>
<dbReference type="PANTHER" id="PTHR43563:SF1">
    <property type="entry name" value="AMINE OXIDASE [FLAVIN-CONTAINING] B"/>
    <property type="match status" value="1"/>
</dbReference>
<sequence length="439" mass="47906">MDVEIAIVGAGISGLSAAWELYKLGIESLVVLEANSRVGGRTLNYPLTSGGYVEQGGTWVGPTQTALLTLAAEMGITTKRGKLEGQTLYGFRQKWTMLEASPTSESEIAQQDFAQAMAKFEALCLTVPVETPWDSPDAIALDSITMGAWIEQNTTTDEAKAWFEGCVRQILSGDPNQVSFLWMLHFVHTAGFYDLLETAEEFCLVGGTQQISLNIAERLGKRVLLNAPVTEISGYNGSVVQLVSEYGVVRAQQAIVAMMPKNIADIQFYPALPLIHRQLIEGWKTMSWVKIHAVYEKPFWQGQITTGHFLSIDTKIEVIDISPEDGSKGVIVGLLAPDYSNLPESARKEIFLAFLGQTFGQAAQQPLELVEFDWNNQPWTGGCISALPPGLLTKAGSVLNSPVGRIHWAGTERSSIWVNYIEGAIRAGQKAARDVVALL</sequence>
<gene>
    <name evidence="3" type="ORF">WA1_28495</name>
</gene>
<comment type="similarity">
    <text evidence="1">Belongs to the flavin monoamine oxidase family.</text>
</comment>
<dbReference type="SUPFAM" id="SSF54373">
    <property type="entry name" value="FAD-linked reductases, C-terminal domain"/>
    <property type="match status" value="1"/>
</dbReference>
<dbReference type="PANTHER" id="PTHR43563">
    <property type="entry name" value="AMINE OXIDASE"/>
    <property type="match status" value="1"/>
</dbReference>
<evidence type="ECO:0000259" key="2">
    <source>
        <dbReference type="Pfam" id="PF01593"/>
    </source>
</evidence>
<dbReference type="Gene3D" id="3.90.660.10">
    <property type="match status" value="1"/>
</dbReference>
<protein>
    <submittedName>
        <fullName evidence="3">Amine oxidase</fullName>
    </submittedName>
</protein>
<dbReference type="Proteomes" id="UP000076925">
    <property type="component" value="Unassembled WGS sequence"/>
</dbReference>
<dbReference type="AlphaFoldDB" id="A0A139X5E4"/>
<accession>A0A139X5E4</accession>
<dbReference type="SUPFAM" id="SSF51905">
    <property type="entry name" value="FAD/NAD(P)-binding domain"/>
    <property type="match status" value="1"/>
</dbReference>
<dbReference type="STRING" id="128403.WA1_28495"/>
<dbReference type="GO" id="GO:0016491">
    <property type="term" value="F:oxidoreductase activity"/>
    <property type="evidence" value="ECO:0007669"/>
    <property type="project" value="InterPro"/>
</dbReference>
<organism evidence="3 4">
    <name type="scientific">Scytonema hofmannii PCC 7110</name>
    <dbReference type="NCBI Taxonomy" id="128403"/>
    <lineage>
        <taxon>Bacteria</taxon>
        <taxon>Bacillati</taxon>
        <taxon>Cyanobacteriota</taxon>
        <taxon>Cyanophyceae</taxon>
        <taxon>Nostocales</taxon>
        <taxon>Scytonemataceae</taxon>
        <taxon>Scytonema</taxon>
    </lineage>
</organism>
<dbReference type="Gene3D" id="3.50.50.60">
    <property type="entry name" value="FAD/NAD(P)-binding domain"/>
    <property type="match status" value="1"/>
</dbReference>
<dbReference type="Pfam" id="PF01593">
    <property type="entry name" value="Amino_oxidase"/>
    <property type="match status" value="1"/>
</dbReference>
<dbReference type="InterPro" id="IPR002937">
    <property type="entry name" value="Amino_oxidase"/>
</dbReference>
<dbReference type="OrthoDB" id="547674at2"/>
<dbReference type="Gene3D" id="1.10.405.10">
    <property type="entry name" value="Guanine Nucleotide Dissociation Inhibitor, domain 1"/>
    <property type="match status" value="1"/>
</dbReference>
<evidence type="ECO:0000313" key="4">
    <source>
        <dbReference type="Proteomes" id="UP000076925"/>
    </source>
</evidence>
<evidence type="ECO:0000313" key="3">
    <source>
        <dbReference type="EMBL" id="KYC39910.1"/>
    </source>
</evidence>